<protein>
    <submittedName>
        <fullName evidence="2">Uncharacterized protein</fullName>
    </submittedName>
</protein>
<keyword evidence="1" id="KW-0812">Transmembrane</keyword>
<keyword evidence="1" id="KW-0472">Membrane</keyword>
<dbReference type="Proteomes" id="UP000279029">
    <property type="component" value="Chromosome"/>
</dbReference>
<evidence type="ECO:0000313" key="2">
    <source>
        <dbReference type="EMBL" id="VDN48654.1"/>
    </source>
</evidence>
<dbReference type="AlphaFoldDB" id="A0A3P7NZQ6"/>
<keyword evidence="1" id="KW-1133">Transmembrane helix</keyword>
<reference evidence="2 3" key="1">
    <citation type="submission" date="2018-09" db="EMBL/GenBank/DDBJ databases">
        <authorList>
            <person name="Postec A."/>
        </authorList>
    </citation>
    <scope>NUCLEOTIDE SEQUENCE [LARGE SCALE GENOMIC DNA]</scope>
    <source>
        <strain evidence="2">70B-A</strain>
    </source>
</reference>
<evidence type="ECO:0000313" key="3">
    <source>
        <dbReference type="Proteomes" id="UP000279029"/>
    </source>
</evidence>
<gene>
    <name evidence="2" type="ORF">PATL70BA_2751</name>
</gene>
<dbReference type="OrthoDB" id="5461404at2"/>
<sequence length="87" mass="10108">MMMFQRGFQGGYRGGACWSGGYLGYGWHMLIMAVVLLTIIFTVIYLVNKSTHRHDNKDVLDILKMKYVQGDLTEEEYTKKKDLLLKK</sequence>
<dbReference type="KEGG" id="cbar:PATL70BA_2751"/>
<organism evidence="2 3">
    <name type="scientific">Petrocella atlantisensis</name>
    <dbReference type="NCBI Taxonomy" id="2173034"/>
    <lineage>
        <taxon>Bacteria</taxon>
        <taxon>Bacillati</taxon>
        <taxon>Bacillota</taxon>
        <taxon>Clostridia</taxon>
        <taxon>Lachnospirales</taxon>
        <taxon>Vallitaleaceae</taxon>
        <taxon>Petrocella</taxon>
    </lineage>
</organism>
<name>A0A3P7NZQ6_9FIRM</name>
<dbReference type="RefSeq" id="WP_125137763.1">
    <property type="nucleotide sequence ID" value="NZ_LR130778.1"/>
</dbReference>
<evidence type="ECO:0000256" key="1">
    <source>
        <dbReference type="SAM" id="Phobius"/>
    </source>
</evidence>
<accession>A0A3P7NZQ6</accession>
<dbReference type="EMBL" id="LR130778">
    <property type="protein sequence ID" value="VDN48654.1"/>
    <property type="molecule type" value="Genomic_DNA"/>
</dbReference>
<proteinExistence type="predicted"/>
<feature type="transmembrane region" description="Helical" evidence="1">
    <location>
        <begin position="25"/>
        <end position="47"/>
    </location>
</feature>
<keyword evidence="3" id="KW-1185">Reference proteome</keyword>